<dbReference type="Gene3D" id="1.10.10.10">
    <property type="entry name" value="Winged helix-like DNA-binding domain superfamily/Winged helix DNA-binding domain"/>
    <property type="match status" value="1"/>
</dbReference>
<dbReference type="PANTHER" id="PTHR48111:SF1">
    <property type="entry name" value="TWO-COMPONENT RESPONSE REGULATOR ORR33"/>
    <property type="match status" value="1"/>
</dbReference>
<dbReference type="GO" id="GO:0006355">
    <property type="term" value="P:regulation of DNA-templated transcription"/>
    <property type="evidence" value="ECO:0007669"/>
    <property type="project" value="InterPro"/>
</dbReference>
<dbReference type="InterPro" id="IPR011006">
    <property type="entry name" value="CheY-like_superfamily"/>
</dbReference>
<evidence type="ECO:0000256" key="3">
    <source>
        <dbReference type="ARBA" id="ARBA00023015"/>
    </source>
</evidence>
<feature type="domain" description="OmpR/PhoB-type" evidence="9">
    <location>
        <begin position="151"/>
        <end position="250"/>
    </location>
</feature>
<evidence type="ECO:0000256" key="2">
    <source>
        <dbReference type="ARBA" id="ARBA00023012"/>
    </source>
</evidence>
<evidence type="ECO:0000256" key="5">
    <source>
        <dbReference type="ARBA" id="ARBA00023163"/>
    </source>
</evidence>
<feature type="modified residue" description="4-aspartylphosphate" evidence="6">
    <location>
        <position position="73"/>
    </location>
</feature>
<dbReference type="InterPro" id="IPR001867">
    <property type="entry name" value="OmpR/PhoB-type_DNA-bd"/>
</dbReference>
<dbReference type="Pfam" id="PF00072">
    <property type="entry name" value="Response_reg"/>
    <property type="match status" value="1"/>
</dbReference>
<dbReference type="Gene3D" id="3.40.50.2300">
    <property type="match status" value="1"/>
</dbReference>
<evidence type="ECO:0000256" key="1">
    <source>
        <dbReference type="ARBA" id="ARBA00022553"/>
    </source>
</evidence>
<dbReference type="InterPro" id="IPR016032">
    <property type="entry name" value="Sig_transdc_resp-reg_C-effctor"/>
</dbReference>
<dbReference type="InterPro" id="IPR001789">
    <property type="entry name" value="Sig_transdc_resp-reg_receiver"/>
</dbReference>
<dbReference type="SUPFAM" id="SSF46894">
    <property type="entry name" value="C-terminal effector domain of the bipartite response regulators"/>
    <property type="match status" value="1"/>
</dbReference>
<dbReference type="SMART" id="SM00448">
    <property type="entry name" value="REC"/>
    <property type="match status" value="1"/>
</dbReference>
<dbReference type="InterPro" id="IPR039420">
    <property type="entry name" value="WalR-like"/>
</dbReference>
<dbReference type="AlphaFoldDB" id="E0XQE4"/>
<keyword evidence="5" id="KW-0804">Transcription</keyword>
<keyword evidence="4 7" id="KW-0238">DNA-binding</keyword>
<evidence type="ECO:0000313" key="10">
    <source>
        <dbReference type="EMBL" id="ADI16635.1"/>
    </source>
</evidence>
<proteinExistence type="predicted"/>
<feature type="DNA-binding region" description="OmpR/PhoB-type" evidence="7">
    <location>
        <begin position="151"/>
        <end position="250"/>
    </location>
</feature>
<evidence type="ECO:0000256" key="6">
    <source>
        <dbReference type="PROSITE-ProRule" id="PRU00169"/>
    </source>
</evidence>
<evidence type="ECO:0000256" key="4">
    <source>
        <dbReference type="ARBA" id="ARBA00023125"/>
    </source>
</evidence>
<dbReference type="InterPro" id="IPR036388">
    <property type="entry name" value="WH-like_DNA-bd_sf"/>
</dbReference>
<dbReference type="GO" id="GO:0000976">
    <property type="term" value="F:transcription cis-regulatory region binding"/>
    <property type="evidence" value="ECO:0007669"/>
    <property type="project" value="TreeGrafter"/>
</dbReference>
<dbReference type="SUPFAM" id="SSF52172">
    <property type="entry name" value="CheY-like"/>
    <property type="match status" value="1"/>
</dbReference>
<dbReference type="GO" id="GO:0032993">
    <property type="term" value="C:protein-DNA complex"/>
    <property type="evidence" value="ECO:0007669"/>
    <property type="project" value="TreeGrafter"/>
</dbReference>
<keyword evidence="3" id="KW-0805">Transcription regulation</keyword>
<accession>E0XQE4</accession>
<name>E0XQE4_9DELT</name>
<evidence type="ECO:0000256" key="7">
    <source>
        <dbReference type="PROSITE-ProRule" id="PRU01091"/>
    </source>
</evidence>
<dbReference type="Gene3D" id="6.10.250.690">
    <property type="match status" value="1"/>
</dbReference>
<dbReference type="PANTHER" id="PTHR48111">
    <property type="entry name" value="REGULATOR OF RPOS"/>
    <property type="match status" value="1"/>
</dbReference>
<dbReference type="GO" id="GO:0000156">
    <property type="term" value="F:phosphorelay response regulator activity"/>
    <property type="evidence" value="ECO:0007669"/>
    <property type="project" value="TreeGrafter"/>
</dbReference>
<evidence type="ECO:0000259" key="8">
    <source>
        <dbReference type="PROSITE" id="PS50110"/>
    </source>
</evidence>
<dbReference type="CDD" id="cd00383">
    <property type="entry name" value="trans_reg_C"/>
    <property type="match status" value="1"/>
</dbReference>
<keyword evidence="1 6" id="KW-0597">Phosphoprotein</keyword>
<dbReference type="Pfam" id="PF00486">
    <property type="entry name" value="Trans_reg_C"/>
    <property type="match status" value="1"/>
</dbReference>
<reference evidence="10" key="1">
    <citation type="journal article" date="2011" name="Environ. Microbiol.">
        <title>Time-series analyses of Monterey Bay coastal microbial picoplankton using a 'genome proxy' microarray.</title>
        <authorList>
            <person name="Rich V.I."/>
            <person name="Pham V.D."/>
            <person name="Eppley J."/>
            <person name="Shi Y."/>
            <person name="DeLong E.F."/>
        </authorList>
    </citation>
    <scope>NUCLEOTIDE SEQUENCE</scope>
</reference>
<dbReference type="GO" id="GO:0005829">
    <property type="term" value="C:cytosol"/>
    <property type="evidence" value="ECO:0007669"/>
    <property type="project" value="TreeGrafter"/>
</dbReference>
<keyword evidence="2" id="KW-0902">Two-component regulatory system</keyword>
<evidence type="ECO:0000259" key="9">
    <source>
        <dbReference type="PROSITE" id="PS51755"/>
    </source>
</evidence>
<feature type="domain" description="Response regulatory" evidence="8">
    <location>
        <begin position="24"/>
        <end position="144"/>
    </location>
</feature>
<dbReference type="PROSITE" id="PS50110">
    <property type="entry name" value="RESPONSE_REGULATORY"/>
    <property type="match status" value="1"/>
</dbReference>
<dbReference type="SMART" id="SM00862">
    <property type="entry name" value="Trans_reg_C"/>
    <property type="match status" value="1"/>
</dbReference>
<organism evidence="10">
    <name type="scientific">uncultured delta proteobacterium HF0010_01J10</name>
    <dbReference type="NCBI Taxonomy" id="710820"/>
    <lineage>
        <taxon>Bacteria</taxon>
        <taxon>Deltaproteobacteria</taxon>
        <taxon>environmental samples</taxon>
    </lineage>
</organism>
<dbReference type="PROSITE" id="PS51755">
    <property type="entry name" value="OMPR_PHOB"/>
    <property type="match status" value="1"/>
</dbReference>
<dbReference type="EMBL" id="GU474842">
    <property type="protein sequence ID" value="ADI16635.1"/>
    <property type="molecule type" value="Genomic_DNA"/>
</dbReference>
<protein>
    <submittedName>
        <fullName evidence="10">Response regulators consisting of a chey-like receiver domain and a winged-helix DNA-binding domain-protein</fullName>
    </submittedName>
</protein>
<sequence>MKAPPSTLPFLLRPLAVREPKMPRIMFVEDEEQVLDTLKRYFEKQGFDVFGERGYSDALSTARRFPPDVVVLDVMLNEGPEPEHDGFDVCKALREQEEYDGPVIFVTARASEADKLAGFDLGADDYVTKPFSIKELEARVTAVLRRTGGGRAIYRFGDVEVDLDNYVIRHPDREERLSNREQELLRYLVEHGGTVLPRGELLTAIWRYSPNVTTRTVDTHILNVRKKLGDNAASPRFIETLHGVGYRFVGVEG</sequence>